<dbReference type="OrthoDB" id="3471694at2"/>
<gene>
    <name evidence="1" type="ORF">B0I32_1666</name>
</gene>
<protein>
    <recommendedName>
        <fullName evidence="3">RibD domain-containing protein</fullName>
    </recommendedName>
</protein>
<dbReference type="RefSeq" id="WP_106253606.1">
    <property type="nucleotide sequence ID" value="NZ_PVNG01000066.1"/>
</dbReference>
<dbReference type="EMBL" id="PVNG01000066">
    <property type="protein sequence ID" value="PRX42835.1"/>
    <property type="molecule type" value="Genomic_DNA"/>
</dbReference>
<dbReference type="InterPro" id="IPR024072">
    <property type="entry name" value="DHFR-like_dom_sf"/>
</dbReference>
<sequence length="70" mass="7465">MGKIVVMAFVTLDGVVQAPGLSDEARDGGFDEGGWTQPYADSGIDQRVTRSVAATDALLLGRRTYKLFSS</sequence>
<dbReference type="Gene3D" id="3.40.430.10">
    <property type="entry name" value="Dihydrofolate Reductase, subunit A"/>
    <property type="match status" value="1"/>
</dbReference>
<comment type="caution">
    <text evidence="1">The sequence shown here is derived from an EMBL/GenBank/DDBJ whole genome shotgun (WGS) entry which is preliminary data.</text>
</comment>
<evidence type="ECO:0008006" key="3">
    <source>
        <dbReference type="Google" id="ProtNLM"/>
    </source>
</evidence>
<accession>A0A2T0LJZ6</accession>
<name>A0A2T0LJZ6_9ACTN</name>
<keyword evidence="2" id="KW-1185">Reference proteome</keyword>
<proteinExistence type="predicted"/>
<evidence type="ECO:0000313" key="1">
    <source>
        <dbReference type="EMBL" id="PRX42835.1"/>
    </source>
</evidence>
<dbReference type="AlphaFoldDB" id="A0A2T0LJZ6"/>
<organism evidence="1 2">
    <name type="scientific">Nonomuraea fuscirosea</name>
    <dbReference type="NCBI Taxonomy" id="1291556"/>
    <lineage>
        <taxon>Bacteria</taxon>
        <taxon>Bacillati</taxon>
        <taxon>Actinomycetota</taxon>
        <taxon>Actinomycetes</taxon>
        <taxon>Streptosporangiales</taxon>
        <taxon>Streptosporangiaceae</taxon>
        <taxon>Nonomuraea</taxon>
    </lineage>
</organism>
<evidence type="ECO:0000313" key="2">
    <source>
        <dbReference type="Proteomes" id="UP000238312"/>
    </source>
</evidence>
<reference evidence="1 2" key="1">
    <citation type="submission" date="2018-03" db="EMBL/GenBank/DDBJ databases">
        <title>Genomic Encyclopedia of Type Strains, Phase III (KMG-III): the genomes of soil and plant-associated and newly described type strains.</title>
        <authorList>
            <person name="Whitman W."/>
        </authorList>
    </citation>
    <scope>NUCLEOTIDE SEQUENCE [LARGE SCALE GENOMIC DNA]</scope>
    <source>
        <strain evidence="1 2">CGMCC 4.7104</strain>
    </source>
</reference>
<dbReference type="Proteomes" id="UP000238312">
    <property type="component" value="Unassembled WGS sequence"/>
</dbReference>